<sequence>MIQDQLDAINNEIKLIQEEKQNTEQLAEELESRVGGGGGGGGAGGHQTYLYDPMLGGGGGGGS</sequence>
<protein>
    <submittedName>
        <fullName evidence="2">Uncharacterized protein</fullName>
    </submittedName>
</protein>
<keyword evidence="3" id="KW-1185">Reference proteome</keyword>
<organism evidence="2 3">
    <name type="scientific">Dibothriocephalus latus</name>
    <name type="common">Fish tapeworm</name>
    <name type="synonym">Diphyllobothrium latum</name>
    <dbReference type="NCBI Taxonomy" id="60516"/>
    <lineage>
        <taxon>Eukaryota</taxon>
        <taxon>Metazoa</taxon>
        <taxon>Spiralia</taxon>
        <taxon>Lophotrochozoa</taxon>
        <taxon>Platyhelminthes</taxon>
        <taxon>Cestoda</taxon>
        <taxon>Eucestoda</taxon>
        <taxon>Diphyllobothriidea</taxon>
        <taxon>Diphyllobothriidae</taxon>
        <taxon>Dibothriocephalus</taxon>
    </lineage>
</organism>
<evidence type="ECO:0000256" key="1">
    <source>
        <dbReference type="SAM" id="MobiDB-lite"/>
    </source>
</evidence>
<dbReference type="EMBL" id="UYRU01080294">
    <property type="protein sequence ID" value="VDN30908.1"/>
    <property type="molecule type" value="Genomic_DNA"/>
</dbReference>
<dbReference type="AlphaFoldDB" id="A0A3P7N6B7"/>
<evidence type="ECO:0000313" key="3">
    <source>
        <dbReference type="Proteomes" id="UP000281553"/>
    </source>
</evidence>
<feature type="compositionally biased region" description="Gly residues" evidence="1">
    <location>
        <begin position="34"/>
        <end position="45"/>
    </location>
</feature>
<feature type="region of interest" description="Disordered" evidence="1">
    <location>
        <begin position="24"/>
        <end position="63"/>
    </location>
</feature>
<evidence type="ECO:0000313" key="2">
    <source>
        <dbReference type="EMBL" id="VDN30908.1"/>
    </source>
</evidence>
<gene>
    <name evidence="2" type="ORF">DILT_LOCUS15644</name>
</gene>
<feature type="non-terminal residue" evidence="2">
    <location>
        <position position="63"/>
    </location>
</feature>
<proteinExistence type="predicted"/>
<dbReference type="Proteomes" id="UP000281553">
    <property type="component" value="Unassembled WGS sequence"/>
</dbReference>
<name>A0A3P7N6B7_DIBLA</name>
<reference evidence="2 3" key="1">
    <citation type="submission" date="2018-11" db="EMBL/GenBank/DDBJ databases">
        <authorList>
            <consortium name="Pathogen Informatics"/>
        </authorList>
    </citation>
    <scope>NUCLEOTIDE SEQUENCE [LARGE SCALE GENOMIC DNA]</scope>
</reference>
<dbReference type="OrthoDB" id="2132119at2759"/>
<accession>A0A3P7N6B7</accession>